<keyword evidence="2" id="KW-1185">Reference proteome</keyword>
<accession>A0A3N4NN17</accession>
<proteinExistence type="predicted"/>
<dbReference type="Proteomes" id="UP000281332">
    <property type="component" value="Unassembled WGS sequence"/>
</dbReference>
<dbReference type="AlphaFoldDB" id="A0A3N4NN17"/>
<protein>
    <submittedName>
        <fullName evidence="1">Abi family protein</fullName>
    </submittedName>
</protein>
<evidence type="ECO:0000313" key="1">
    <source>
        <dbReference type="EMBL" id="RPD95948.1"/>
    </source>
</evidence>
<reference evidence="1 2" key="1">
    <citation type="submission" date="2018-11" db="EMBL/GenBank/DDBJ databases">
        <title>Whole genome sequencing of Pantoea sp. RIT388.</title>
        <authorList>
            <person name="Gan H.M."/>
            <person name="Hudson A.O."/>
        </authorList>
    </citation>
    <scope>NUCLEOTIDE SEQUENCE [LARGE SCALE GENOMIC DNA]</scope>
    <source>
        <strain evidence="1 2">RIT388</strain>
    </source>
</reference>
<gene>
    <name evidence="1" type="ORF">BBB56_20125</name>
</gene>
<evidence type="ECO:0000313" key="2">
    <source>
        <dbReference type="Proteomes" id="UP000281332"/>
    </source>
</evidence>
<organism evidence="1 2">
    <name type="scientific">Candidatus Pantoea deserta</name>
    <dbReference type="NCBI Taxonomy" id="1869313"/>
    <lineage>
        <taxon>Bacteria</taxon>
        <taxon>Pseudomonadati</taxon>
        <taxon>Pseudomonadota</taxon>
        <taxon>Gammaproteobacteria</taxon>
        <taxon>Enterobacterales</taxon>
        <taxon>Erwiniaceae</taxon>
        <taxon>Pantoea</taxon>
    </lineage>
</organism>
<dbReference type="EMBL" id="RMVG01000020">
    <property type="protein sequence ID" value="RPD95948.1"/>
    <property type="molecule type" value="Genomic_DNA"/>
</dbReference>
<comment type="caution">
    <text evidence="1">The sequence shown here is derived from an EMBL/GenBank/DDBJ whole genome shotgun (WGS) entry which is preliminary data.</text>
</comment>
<dbReference type="Pfam" id="PF07751">
    <property type="entry name" value="Abi_2"/>
    <property type="match status" value="1"/>
</dbReference>
<dbReference type="InterPro" id="IPR011664">
    <property type="entry name" value="Abi_system_AbiD/AbiF-like"/>
</dbReference>
<name>A0A3N4NN17_9GAMM</name>
<sequence length="79" mass="9299">MYPPLWMITEGMTFGAWSVIYADIPVSDQRDIARTFCLHSNKLLGSWFHTLSHLHNLCAHHNRVEPPFYGFCSQTYQRR</sequence>